<feature type="domain" description="Putative Flp pilus-assembly TadG-like N-terminal" evidence="2">
    <location>
        <begin position="42"/>
        <end position="82"/>
    </location>
</feature>
<protein>
    <recommendedName>
        <fullName evidence="2">Putative Flp pilus-assembly TadG-like N-terminal domain-containing protein</fullName>
    </recommendedName>
</protein>
<evidence type="ECO:0000259" key="2">
    <source>
        <dbReference type="Pfam" id="PF13400"/>
    </source>
</evidence>
<evidence type="ECO:0000256" key="1">
    <source>
        <dbReference type="SAM" id="Phobius"/>
    </source>
</evidence>
<feature type="transmembrane region" description="Helical" evidence="1">
    <location>
        <begin position="38"/>
        <end position="57"/>
    </location>
</feature>
<gene>
    <name evidence="3" type="ordered locus">Mnod_2575</name>
</gene>
<sequence length="506" mass="53805">MSASKETPFPLVVRPSRSFMHSLLSQCRSLWADSRGIMLPYVSIMLVVIAGLSLLGLDGIRYMSLQTQMQAAADALALAGAAELNGKAGARARAQAAIDNLLSNGLSGMGVTAPVQVTVQFKRTLPVASQLPTGGTAATADSDAHFVIVDASPITLNTIFPASFVNSALANTFTSGAQSVAGMNQSICSIPPVYLCNPWEGTGIDLTTALATPGQARRQLKLLNDGTSSPGHFGWLVPPDNNVSASNLQDWISRTTPKTCYRDGYVSLNTGAKQSALAGFNTRFDIGADATHVPDVNVRKGRVSNSANWCNAQPDTDRALALPQDSTFTNFASGGAMGDGKWDCQGYWDFNHHTTPRPTANEFGQARVCGDPNSTTFSRYEIYRYEIINSKVTDWSRGTVLNNWTAPPPYSSSTGENGQPLCTGTTNAVSGRRVLPIAVINCTENATLMGNGANADNIPVAGFAKFFITEPVNTTGAASDRQLIGEFTGEVTALDAKIFQNVKLYR</sequence>
<proteinExistence type="predicted"/>
<reference evidence="3 4" key="1">
    <citation type="submission" date="2009-01" db="EMBL/GenBank/DDBJ databases">
        <title>Complete sequence of chromosome of Methylobacterium nodulans ORS 2060.</title>
        <authorList>
            <consortium name="US DOE Joint Genome Institute"/>
            <person name="Lucas S."/>
            <person name="Copeland A."/>
            <person name="Lapidus A."/>
            <person name="Glavina del Rio T."/>
            <person name="Dalin E."/>
            <person name="Tice H."/>
            <person name="Bruce D."/>
            <person name="Goodwin L."/>
            <person name="Pitluck S."/>
            <person name="Sims D."/>
            <person name="Brettin T."/>
            <person name="Detter J.C."/>
            <person name="Han C."/>
            <person name="Larimer F."/>
            <person name="Land M."/>
            <person name="Hauser L."/>
            <person name="Kyrpides N."/>
            <person name="Ivanova N."/>
            <person name="Marx C.J."/>
            <person name="Richardson P."/>
        </authorList>
    </citation>
    <scope>NUCLEOTIDE SEQUENCE [LARGE SCALE GENOMIC DNA]</scope>
    <source>
        <strain evidence="4">LMG 21967 / CNCM I-2342 / ORS 2060</strain>
    </source>
</reference>
<dbReference type="eggNOG" id="COG4961">
    <property type="taxonomic scope" value="Bacteria"/>
</dbReference>
<dbReference type="InterPro" id="IPR028087">
    <property type="entry name" value="Tad_N"/>
</dbReference>
<dbReference type="Proteomes" id="UP000008207">
    <property type="component" value="Chromosome"/>
</dbReference>
<keyword evidence="4" id="KW-1185">Reference proteome</keyword>
<organism evidence="3 4">
    <name type="scientific">Methylobacterium nodulans (strain LMG 21967 / CNCM I-2342 / ORS 2060)</name>
    <dbReference type="NCBI Taxonomy" id="460265"/>
    <lineage>
        <taxon>Bacteria</taxon>
        <taxon>Pseudomonadati</taxon>
        <taxon>Pseudomonadota</taxon>
        <taxon>Alphaproteobacteria</taxon>
        <taxon>Hyphomicrobiales</taxon>
        <taxon>Methylobacteriaceae</taxon>
        <taxon>Methylobacterium</taxon>
    </lineage>
</organism>
<keyword evidence="1" id="KW-1133">Transmembrane helix</keyword>
<dbReference type="AlphaFoldDB" id="B8IDZ3"/>
<dbReference type="STRING" id="460265.Mnod_2575"/>
<dbReference type="EMBL" id="CP001349">
    <property type="protein sequence ID" value="ACL57539.1"/>
    <property type="molecule type" value="Genomic_DNA"/>
</dbReference>
<dbReference type="HOGENOM" id="CLU_515620_0_0_5"/>
<keyword evidence="1" id="KW-0812">Transmembrane</keyword>
<name>B8IDZ3_METNO</name>
<dbReference type="KEGG" id="mno:Mnod_2575"/>
<dbReference type="Pfam" id="PF13400">
    <property type="entry name" value="Tad"/>
    <property type="match status" value="1"/>
</dbReference>
<evidence type="ECO:0000313" key="4">
    <source>
        <dbReference type="Proteomes" id="UP000008207"/>
    </source>
</evidence>
<accession>B8IDZ3</accession>
<evidence type="ECO:0000313" key="3">
    <source>
        <dbReference type="EMBL" id="ACL57539.1"/>
    </source>
</evidence>
<dbReference type="OrthoDB" id="8014659at2"/>
<keyword evidence="1" id="KW-0472">Membrane</keyword>